<dbReference type="RefSeq" id="WP_067642976.1">
    <property type="nucleotide sequence ID" value="NZ_CP015249.1"/>
</dbReference>
<dbReference type="Proteomes" id="UP000076830">
    <property type="component" value="Chromosome"/>
</dbReference>
<evidence type="ECO:0008006" key="4">
    <source>
        <dbReference type="Google" id="ProtNLM"/>
    </source>
</evidence>
<dbReference type="EMBL" id="CP015249">
    <property type="protein sequence ID" value="ANB16279.1"/>
    <property type="molecule type" value="Genomic_DNA"/>
</dbReference>
<feature type="signal peptide" evidence="1">
    <location>
        <begin position="1"/>
        <end position="27"/>
    </location>
</feature>
<keyword evidence="3" id="KW-1185">Reference proteome</keyword>
<keyword evidence="1" id="KW-0732">Signal</keyword>
<organism evidence="2 3">
    <name type="scientific">Dokdonella koreensis DS-123</name>
    <dbReference type="NCBI Taxonomy" id="1300342"/>
    <lineage>
        <taxon>Bacteria</taxon>
        <taxon>Pseudomonadati</taxon>
        <taxon>Pseudomonadota</taxon>
        <taxon>Gammaproteobacteria</taxon>
        <taxon>Lysobacterales</taxon>
        <taxon>Rhodanobacteraceae</taxon>
        <taxon>Dokdonella</taxon>
    </lineage>
</organism>
<reference evidence="2 3" key="1">
    <citation type="submission" date="2016-04" db="EMBL/GenBank/DDBJ databases">
        <title>Complete genome sequence of Dokdonella koreensis DS-123T.</title>
        <authorList>
            <person name="Kim J.F."/>
            <person name="Lee H."/>
            <person name="Kwak M.-J."/>
        </authorList>
    </citation>
    <scope>NUCLEOTIDE SEQUENCE [LARGE SCALE GENOMIC DNA]</scope>
    <source>
        <strain evidence="2 3">DS-123</strain>
    </source>
</reference>
<dbReference type="OrthoDB" id="5957589at2"/>
<accession>A0A167G902</accession>
<evidence type="ECO:0000313" key="2">
    <source>
        <dbReference type="EMBL" id="ANB16279.1"/>
    </source>
</evidence>
<gene>
    <name evidence="2" type="ORF">I596_240</name>
</gene>
<proteinExistence type="predicted"/>
<sequence>MNKLTGIALATAVAGLFAGTVASPAFAAEGADAKVKCENSSACKGHGACKSAKNACKGQNACKGEGFTMQKSEAACKAAQDAAKKAP</sequence>
<dbReference type="AlphaFoldDB" id="A0A167G902"/>
<dbReference type="STRING" id="1300342.I596_240"/>
<evidence type="ECO:0000256" key="1">
    <source>
        <dbReference type="SAM" id="SignalP"/>
    </source>
</evidence>
<feature type="chain" id="PRO_5007886709" description="Silver efflux pump" evidence="1">
    <location>
        <begin position="28"/>
        <end position="87"/>
    </location>
</feature>
<protein>
    <recommendedName>
        <fullName evidence="4">Silver efflux pump</fullName>
    </recommendedName>
</protein>
<name>A0A167G902_9GAMM</name>
<evidence type="ECO:0000313" key="3">
    <source>
        <dbReference type="Proteomes" id="UP000076830"/>
    </source>
</evidence>
<dbReference type="KEGG" id="dko:I596_240"/>
<dbReference type="PATRIC" id="fig|1300342.3.peg.233"/>